<protein>
    <submittedName>
        <fullName evidence="2">Uncharacterized protein</fullName>
    </submittedName>
</protein>
<evidence type="ECO:0000256" key="1">
    <source>
        <dbReference type="SAM" id="MobiDB-lite"/>
    </source>
</evidence>
<gene>
    <name evidence="2" type="ORF">Tci_911935</name>
</gene>
<name>A0A699W2Q2_TANCI</name>
<reference evidence="2" key="1">
    <citation type="journal article" date="2019" name="Sci. Rep.">
        <title>Draft genome of Tanacetum cinerariifolium, the natural source of mosquito coil.</title>
        <authorList>
            <person name="Yamashiro T."/>
            <person name="Shiraishi A."/>
            <person name="Satake H."/>
            <person name="Nakayama K."/>
        </authorList>
    </citation>
    <scope>NUCLEOTIDE SEQUENCE</scope>
</reference>
<evidence type="ECO:0000313" key="2">
    <source>
        <dbReference type="EMBL" id="GFD39966.1"/>
    </source>
</evidence>
<proteinExistence type="predicted"/>
<feature type="compositionally biased region" description="Basic and acidic residues" evidence="1">
    <location>
        <begin position="52"/>
        <end position="75"/>
    </location>
</feature>
<dbReference type="AlphaFoldDB" id="A0A699W2Q2"/>
<feature type="region of interest" description="Disordered" evidence="1">
    <location>
        <begin position="1"/>
        <end position="85"/>
    </location>
</feature>
<sequence length="105" mass="11377">SARKKRGDSDTSLTPPIATPTPITTATPVPRLSAAAKGKQPASATTPTELPDFERTEAEQLKIPRRPPTPDRDWNKTLPAAQGNAQSWISELARQTDARSSFNEL</sequence>
<dbReference type="EMBL" id="BKCJ011525433">
    <property type="protein sequence ID" value="GFD39966.1"/>
    <property type="molecule type" value="Genomic_DNA"/>
</dbReference>
<organism evidence="2">
    <name type="scientific">Tanacetum cinerariifolium</name>
    <name type="common">Dalmatian daisy</name>
    <name type="synonym">Chrysanthemum cinerariifolium</name>
    <dbReference type="NCBI Taxonomy" id="118510"/>
    <lineage>
        <taxon>Eukaryota</taxon>
        <taxon>Viridiplantae</taxon>
        <taxon>Streptophyta</taxon>
        <taxon>Embryophyta</taxon>
        <taxon>Tracheophyta</taxon>
        <taxon>Spermatophyta</taxon>
        <taxon>Magnoliopsida</taxon>
        <taxon>eudicotyledons</taxon>
        <taxon>Gunneridae</taxon>
        <taxon>Pentapetalae</taxon>
        <taxon>asterids</taxon>
        <taxon>campanulids</taxon>
        <taxon>Asterales</taxon>
        <taxon>Asteraceae</taxon>
        <taxon>Asteroideae</taxon>
        <taxon>Anthemideae</taxon>
        <taxon>Anthemidinae</taxon>
        <taxon>Tanacetum</taxon>
    </lineage>
</organism>
<comment type="caution">
    <text evidence="2">The sequence shown here is derived from an EMBL/GenBank/DDBJ whole genome shotgun (WGS) entry which is preliminary data.</text>
</comment>
<accession>A0A699W2Q2</accession>
<feature type="non-terminal residue" evidence="2">
    <location>
        <position position="1"/>
    </location>
</feature>
<feature type="non-terminal residue" evidence="2">
    <location>
        <position position="105"/>
    </location>
</feature>
<feature type="compositionally biased region" description="Low complexity" evidence="1">
    <location>
        <begin position="14"/>
        <end position="30"/>
    </location>
</feature>